<dbReference type="EMBL" id="JBBWWQ010000002">
    <property type="protein sequence ID" value="KAK8955116.1"/>
    <property type="molecule type" value="Genomic_DNA"/>
</dbReference>
<proteinExistence type="predicted"/>
<reference evidence="1 2" key="1">
    <citation type="journal article" date="2022" name="Nat. Plants">
        <title>Genomes of leafy and leafless Platanthera orchids illuminate the evolution of mycoheterotrophy.</title>
        <authorList>
            <person name="Li M.H."/>
            <person name="Liu K.W."/>
            <person name="Li Z."/>
            <person name="Lu H.C."/>
            <person name="Ye Q.L."/>
            <person name="Zhang D."/>
            <person name="Wang J.Y."/>
            <person name="Li Y.F."/>
            <person name="Zhong Z.M."/>
            <person name="Liu X."/>
            <person name="Yu X."/>
            <person name="Liu D.K."/>
            <person name="Tu X.D."/>
            <person name="Liu B."/>
            <person name="Hao Y."/>
            <person name="Liao X.Y."/>
            <person name="Jiang Y.T."/>
            <person name="Sun W.H."/>
            <person name="Chen J."/>
            <person name="Chen Y.Q."/>
            <person name="Ai Y."/>
            <person name="Zhai J.W."/>
            <person name="Wu S.S."/>
            <person name="Zhou Z."/>
            <person name="Hsiao Y.Y."/>
            <person name="Wu W.L."/>
            <person name="Chen Y.Y."/>
            <person name="Lin Y.F."/>
            <person name="Hsu J.L."/>
            <person name="Li C.Y."/>
            <person name="Wang Z.W."/>
            <person name="Zhao X."/>
            <person name="Zhong W.Y."/>
            <person name="Ma X.K."/>
            <person name="Ma L."/>
            <person name="Huang J."/>
            <person name="Chen G.Z."/>
            <person name="Huang M.Z."/>
            <person name="Huang L."/>
            <person name="Peng D.H."/>
            <person name="Luo Y.B."/>
            <person name="Zou S.Q."/>
            <person name="Chen S.P."/>
            <person name="Lan S."/>
            <person name="Tsai W.C."/>
            <person name="Van de Peer Y."/>
            <person name="Liu Z.J."/>
        </authorList>
    </citation>
    <scope>NUCLEOTIDE SEQUENCE [LARGE SCALE GENOMIC DNA]</scope>
    <source>
        <strain evidence="1">Lor287</strain>
    </source>
</reference>
<sequence>MDCGWTTGEHKKSHQIASHRASFPLWGMLPALHPPPLVLRAPLYRRCSFSVPLRPCICLAVTGCRILGRRTTSDLLLPGCDCPKADVILPGGGSSSHGGKRLFGRSGEGVAAAM</sequence>
<dbReference type="Proteomes" id="UP001418222">
    <property type="component" value="Unassembled WGS sequence"/>
</dbReference>
<accession>A0AAP0BZG2</accession>
<dbReference type="AlphaFoldDB" id="A0AAP0BZG2"/>
<name>A0AAP0BZG2_9ASPA</name>
<gene>
    <name evidence="1" type="ORF">KSP39_PZI001883</name>
</gene>
<protein>
    <submittedName>
        <fullName evidence="1">Uncharacterized protein</fullName>
    </submittedName>
</protein>
<comment type="caution">
    <text evidence="1">The sequence shown here is derived from an EMBL/GenBank/DDBJ whole genome shotgun (WGS) entry which is preliminary data.</text>
</comment>
<evidence type="ECO:0000313" key="2">
    <source>
        <dbReference type="Proteomes" id="UP001418222"/>
    </source>
</evidence>
<keyword evidence="2" id="KW-1185">Reference proteome</keyword>
<organism evidence="1 2">
    <name type="scientific">Platanthera zijinensis</name>
    <dbReference type="NCBI Taxonomy" id="2320716"/>
    <lineage>
        <taxon>Eukaryota</taxon>
        <taxon>Viridiplantae</taxon>
        <taxon>Streptophyta</taxon>
        <taxon>Embryophyta</taxon>
        <taxon>Tracheophyta</taxon>
        <taxon>Spermatophyta</taxon>
        <taxon>Magnoliopsida</taxon>
        <taxon>Liliopsida</taxon>
        <taxon>Asparagales</taxon>
        <taxon>Orchidaceae</taxon>
        <taxon>Orchidoideae</taxon>
        <taxon>Orchideae</taxon>
        <taxon>Orchidinae</taxon>
        <taxon>Platanthera</taxon>
    </lineage>
</organism>
<evidence type="ECO:0000313" key="1">
    <source>
        <dbReference type="EMBL" id="KAK8955116.1"/>
    </source>
</evidence>